<proteinExistence type="predicted"/>
<accession>A0A0C3FB34</accession>
<dbReference type="HOGENOM" id="CLU_915612_0_0_1"/>
<sequence length="304" mass="33582">MPPILLVRQSLQAVKEAELEPEREGVWSVAPTLATAPAKAADTIDQSSDFAGEFVEDPDYDDGQSRPNDEDTGSNIPMDLTFRAAASSNHLIVFVETFVRDLNYDDSQSFPDMVSNTNIYCSLSPKARNRNQAIGVEDHSHIHTAEQAPIHQTGLGVMRYGVYRRGISGLFAVIGGGPYVRIARHDTREILYQQALDHEMLVSPDAGCDLCYCSEGYSVLSGVEELLVCWRVALCLFLRDGLRAMVLSEVESMGMSIIARLAVHALELNGGVQMLQRISMYFHLSQLRTTEEHIAKTAQLATHP</sequence>
<dbReference type="InParanoid" id="A0A0C3FB34"/>
<evidence type="ECO:0000313" key="3">
    <source>
        <dbReference type="Proteomes" id="UP000054166"/>
    </source>
</evidence>
<gene>
    <name evidence="2" type="ORF">PILCRDRAFT_12265</name>
</gene>
<protein>
    <submittedName>
        <fullName evidence="2">Uncharacterized protein</fullName>
    </submittedName>
</protein>
<evidence type="ECO:0000256" key="1">
    <source>
        <dbReference type="SAM" id="MobiDB-lite"/>
    </source>
</evidence>
<name>A0A0C3FB34_PILCF</name>
<evidence type="ECO:0000313" key="2">
    <source>
        <dbReference type="EMBL" id="KIM77079.1"/>
    </source>
</evidence>
<dbReference type="Proteomes" id="UP000054166">
    <property type="component" value="Unassembled WGS sequence"/>
</dbReference>
<dbReference type="EMBL" id="KN833028">
    <property type="protein sequence ID" value="KIM77079.1"/>
    <property type="molecule type" value="Genomic_DNA"/>
</dbReference>
<reference evidence="3" key="2">
    <citation type="submission" date="2015-01" db="EMBL/GenBank/DDBJ databases">
        <title>Evolutionary Origins and Diversification of the Mycorrhizal Mutualists.</title>
        <authorList>
            <consortium name="DOE Joint Genome Institute"/>
            <consortium name="Mycorrhizal Genomics Consortium"/>
            <person name="Kohler A."/>
            <person name="Kuo A."/>
            <person name="Nagy L.G."/>
            <person name="Floudas D."/>
            <person name="Copeland A."/>
            <person name="Barry K.W."/>
            <person name="Cichocki N."/>
            <person name="Veneault-Fourrey C."/>
            <person name="LaButti K."/>
            <person name="Lindquist E.A."/>
            <person name="Lipzen A."/>
            <person name="Lundell T."/>
            <person name="Morin E."/>
            <person name="Murat C."/>
            <person name="Riley R."/>
            <person name="Ohm R."/>
            <person name="Sun H."/>
            <person name="Tunlid A."/>
            <person name="Henrissat B."/>
            <person name="Grigoriev I.V."/>
            <person name="Hibbett D.S."/>
            <person name="Martin F."/>
        </authorList>
    </citation>
    <scope>NUCLEOTIDE SEQUENCE [LARGE SCALE GENOMIC DNA]</scope>
    <source>
        <strain evidence="3">F 1598</strain>
    </source>
</reference>
<reference evidence="2 3" key="1">
    <citation type="submission" date="2014-04" db="EMBL/GenBank/DDBJ databases">
        <authorList>
            <consortium name="DOE Joint Genome Institute"/>
            <person name="Kuo A."/>
            <person name="Tarkka M."/>
            <person name="Buscot F."/>
            <person name="Kohler A."/>
            <person name="Nagy L.G."/>
            <person name="Floudas D."/>
            <person name="Copeland A."/>
            <person name="Barry K.W."/>
            <person name="Cichocki N."/>
            <person name="Veneault-Fourrey C."/>
            <person name="LaButti K."/>
            <person name="Lindquist E.A."/>
            <person name="Lipzen A."/>
            <person name="Lundell T."/>
            <person name="Morin E."/>
            <person name="Murat C."/>
            <person name="Sun H."/>
            <person name="Tunlid A."/>
            <person name="Henrissat B."/>
            <person name="Grigoriev I.V."/>
            <person name="Hibbett D.S."/>
            <person name="Martin F."/>
            <person name="Nordberg H.P."/>
            <person name="Cantor M.N."/>
            <person name="Hua S.X."/>
        </authorList>
    </citation>
    <scope>NUCLEOTIDE SEQUENCE [LARGE SCALE GENOMIC DNA]</scope>
    <source>
        <strain evidence="2 3">F 1598</strain>
    </source>
</reference>
<organism evidence="2 3">
    <name type="scientific">Piloderma croceum (strain F 1598)</name>
    <dbReference type="NCBI Taxonomy" id="765440"/>
    <lineage>
        <taxon>Eukaryota</taxon>
        <taxon>Fungi</taxon>
        <taxon>Dikarya</taxon>
        <taxon>Basidiomycota</taxon>
        <taxon>Agaricomycotina</taxon>
        <taxon>Agaricomycetes</taxon>
        <taxon>Agaricomycetidae</taxon>
        <taxon>Atheliales</taxon>
        <taxon>Atheliaceae</taxon>
        <taxon>Piloderma</taxon>
    </lineage>
</organism>
<feature type="region of interest" description="Disordered" evidence="1">
    <location>
        <begin position="52"/>
        <end position="77"/>
    </location>
</feature>
<dbReference type="AlphaFoldDB" id="A0A0C3FB34"/>
<keyword evidence="3" id="KW-1185">Reference proteome</keyword>